<dbReference type="Pfam" id="PF01850">
    <property type="entry name" value="PIN"/>
    <property type="match status" value="1"/>
</dbReference>
<reference evidence="2 3" key="2">
    <citation type="journal article" date="2011" name="Stand. Genomic Sci.">
        <title>Complete genome sequence of Truepera radiovictrix type strain (RQ-24).</title>
        <authorList>
            <person name="Ivanova N."/>
            <person name="Rohde C."/>
            <person name="Munk C."/>
            <person name="Nolan M."/>
            <person name="Lucas S."/>
            <person name="Del Rio T.G."/>
            <person name="Tice H."/>
            <person name="Deshpande S."/>
            <person name="Cheng J.F."/>
            <person name="Tapia R."/>
            <person name="Han C."/>
            <person name="Goodwin L."/>
            <person name="Pitluck S."/>
            <person name="Liolios K."/>
            <person name="Mavromatis K."/>
            <person name="Mikhailova N."/>
            <person name="Pati A."/>
            <person name="Chen A."/>
            <person name="Palaniappan K."/>
            <person name="Land M."/>
            <person name="Hauser L."/>
            <person name="Chang Y.J."/>
            <person name="Jeffries C.D."/>
            <person name="Brambilla E."/>
            <person name="Rohde M."/>
            <person name="Goker M."/>
            <person name="Tindall B.J."/>
            <person name="Woyke T."/>
            <person name="Bristow J."/>
            <person name="Eisen J.A."/>
            <person name="Markowitz V."/>
            <person name="Hugenholtz P."/>
            <person name="Kyrpides N.C."/>
            <person name="Klenk H.P."/>
            <person name="Lapidus A."/>
        </authorList>
    </citation>
    <scope>NUCLEOTIDE SEQUENCE [LARGE SCALE GENOMIC DNA]</scope>
    <source>
        <strain evidence="3">DSM 17093 / CIP 108686 / LMG 22925 / RQ-24</strain>
    </source>
</reference>
<reference evidence="3" key="1">
    <citation type="submission" date="2010-05" db="EMBL/GenBank/DDBJ databases">
        <title>The complete genome of Truepera radiovictris DSM 17093.</title>
        <authorList>
            <consortium name="US DOE Joint Genome Institute (JGI-PGF)"/>
            <person name="Lucas S."/>
            <person name="Copeland A."/>
            <person name="Lapidus A."/>
            <person name="Glavina del Rio T."/>
            <person name="Dalin E."/>
            <person name="Tice H."/>
            <person name="Bruce D."/>
            <person name="Goodwin L."/>
            <person name="Pitluck S."/>
            <person name="Kyrpides N."/>
            <person name="Mavromatis K."/>
            <person name="Ovchinnikova G."/>
            <person name="Munk A.C."/>
            <person name="Detter J.C."/>
            <person name="Han C."/>
            <person name="Tapia R."/>
            <person name="Land M."/>
            <person name="Hauser L."/>
            <person name="Markowitz V."/>
            <person name="Cheng J.-F."/>
            <person name="Hugenholtz P."/>
            <person name="Woyke T."/>
            <person name="Wu D."/>
            <person name="Tindall B."/>
            <person name="Pomrenke H.G."/>
            <person name="Brambilla E."/>
            <person name="Klenk H.-P."/>
            <person name="Eisen J.A."/>
        </authorList>
    </citation>
    <scope>NUCLEOTIDE SEQUENCE [LARGE SCALE GENOMIC DNA]</scope>
    <source>
        <strain evidence="3">DSM 17093 / CIP 108686 / LMG 22925 / RQ-24</strain>
    </source>
</reference>
<evidence type="ECO:0000313" key="2">
    <source>
        <dbReference type="EMBL" id="ADI14978.1"/>
    </source>
</evidence>
<dbReference type="HOGENOM" id="CLU_129890_0_1_0"/>
<dbReference type="eggNOG" id="COG3744">
    <property type="taxonomic scope" value="Bacteria"/>
</dbReference>
<evidence type="ECO:0000259" key="1">
    <source>
        <dbReference type="Pfam" id="PF01850"/>
    </source>
</evidence>
<name>D7CQJ4_TRURR</name>
<dbReference type="PANTHER" id="PTHR36173:SF2">
    <property type="entry name" value="RIBONUCLEASE VAPC16"/>
    <property type="match status" value="1"/>
</dbReference>
<proteinExistence type="predicted"/>
<keyword evidence="3" id="KW-1185">Reference proteome</keyword>
<dbReference type="SUPFAM" id="SSF88723">
    <property type="entry name" value="PIN domain-like"/>
    <property type="match status" value="1"/>
</dbReference>
<sequence length="130" mass="14345">MRVLLDTHTFLWYVGGDAALSKTCYELIESLENTIFVSAASLWEIAIKVSLGKLTVHEGHTIGELVEIGVYANRFELLGIAPKHLDGVRTLPFYHKDPFDRLLVAQALSDDLTLLSRDGGLGAYGVSVLW</sequence>
<protein>
    <submittedName>
        <fullName evidence="2">PilT protein domain protein</fullName>
    </submittedName>
</protein>
<dbReference type="EMBL" id="CP002049">
    <property type="protein sequence ID" value="ADI14978.1"/>
    <property type="molecule type" value="Genomic_DNA"/>
</dbReference>
<dbReference type="InterPro" id="IPR052919">
    <property type="entry name" value="TA_system_RNase"/>
</dbReference>
<dbReference type="PANTHER" id="PTHR36173">
    <property type="entry name" value="RIBONUCLEASE VAPC16-RELATED"/>
    <property type="match status" value="1"/>
</dbReference>
<gene>
    <name evidence="2" type="ordered locus">Trad_1862</name>
</gene>
<organism evidence="2 3">
    <name type="scientific">Truepera radiovictrix (strain DSM 17093 / CIP 108686 / LMG 22925 / RQ-24)</name>
    <dbReference type="NCBI Taxonomy" id="649638"/>
    <lineage>
        <taxon>Bacteria</taxon>
        <taxon>Thermotogati</taxon>
        <taxon>Deinococcota</taxon>
        <taxon>Deinococci</taxon>
        <taxon>Trueperales</taxon>
        <taxon>Trueperaceae</taxon>
        <taxon>Truepera</taxon>
    </lineage>
</organism>
<evidence type="ECO:0000313" key="3">
    <source>
        <dbReference type="Proteomes" id="UP000000379"/>
    </source>
</evidence>
<dbReference type="InterPro" id="IPR041705">
    <property type="entry name" value="PIN_Sll0205"/>
</dbReference>
<dbReference type="RefSeq" id="WP_013178344.1">
    <property type="nucleotide sequence ID" value="NC_014221.1"/>
</dbReference>
<feature type="domain" description="PIN" evidence="1">
    <location>
        <begin position="3"/>
        <end position="121"/>
    </location>
</feature>
<dbReference type="STRING" id="649638.Trad_1862"/>
<dbReference type="Gene3D" id="3.40.50.1010">
    <property type="entry name" value="5'-nuclease"/>
    <property type="match status" value="1"/>
</dbReference>
<dbReference type="OrthoDB" id="9798990at2"/>
<dbReference type="Proteomes" id="UP000000379">
    <property type="component" value="Chromosome"/>
</dbReference>
<dbReference type="KEGG" id="tra:Trad_1862"/>
<dbReference type="InterPro" id="IPR029060">
    <property type="entry name" value="PIN-like_dom_sf"/>
</dbReference>
<dbReference type="InterPro" id="IPR002716">
    <property type="entry name" value="PIN_dom"/>
</dbReference>
<accession>D7CQJ4</accession>
<dbReference type="AlphaFoldDB" id="D7CQJ4"/>
<dbReference type="CDD" id="cd09872">
    <property type="entry name" value="PIN_Sll0205-like"/>
    <property type="match status" value="1"/>
</dbReference>